<sequence>MPGSVFGVSRTKRQHAQQDHLETATRVRCQRQVTTADQAHLGIKLHVFGGQCLRQGQHPVAVAMAVVDAFGQRLGNCHAVQHVENFREYAIPVRPLLGQMAHGFQHTTGVTFQQRGQHIENLAVIQRAEHGAHVGRHDLAFTKGNRLIGEAHGIAHRTVGSAPEQPQRVIFKRHVFDAQHVGQMLDNALGRHVFQGKLQAARQNGRRQLLRISGGQNELDVGRRLFKRLEQGIERVAGEHVHFVDQVDLEASATGRVLHVVQQLAGVFDLGAAGGVDLDQVDKTAFVDLLAHRTGAAGRRGDAGFAVQALGDDPRNGGLADASRTCKQIGVVQALAVQRVDQGLEHMGLADHFAERARTPFTCKNLITH</sequence>
<dbReference type="EMBL" id="LJRI01000953">
    <property type="protein sequence ID" value="KPY82369.1"/>
    <property type="molecule type" value="Genomic_DNA"/>
</dbReference>
<evidence type="ECO:0000313" key="2">
    <source>
        <dbReference type="Proteomes" id="UP000050384"/>
    </source>
</evidence>
<name>A0A0Q0CA86_PSESX</name>
<accession>A0A0Q0CA86</accession>
<gene>
    <name evidence="1" type="ORF">ALO94_05556</name>
</gene>
<reference evidence="1 2" key="1">
    <citation type="submission" date="2015-09" db="EMBL/GenBank/DDBJ databases">
        <title>Genome announcement of multiple Pseudomonas syringae strains.</title>
        <authorList>
            <person name="Thakur S."/>
            <person name="Wang P.W."/>
            <person name="Gong Y."/>
            <person name="Weir B.S."/>
            <person name="Guttman D.S."/>
        </authorList>
    </citation>
    <scope>NUCLEOTIDE SEQUENCE [LARGE SCALE GENOMIC DNA]</scope>
    <source>
        <strain evidence="1 2">ICMP16929</strain>
    </source>
</reference>
<evidence type="ECO:0000313" key="1">
    <source>
        <dbReference type="EMBL" id="KPY82369.1"/>
    </source>
</evidence>
<protein>
    <submittedName>
        <fullName evidence="1">Uncharacterized protein</fullName>
    </submittedName>
</protein>
<dbReference type="Proteomes" id="UP000050384">
    <property type="component" value="Unassembled WGS sequence"/>
</dbReference>
<dbReference type="AlphaFoldDB" id="A0A0Q0CA86"/>
<organism evidence="1 2">
    <name type="scientific">Pseudomonas syringae pv. spinaceae</name>
    <dbReference type="NCBI Taxonomy" id="264459"/>
    <lineage>
        <taxon>Bacteria</taxon>
        <taxon>Pseudomonadati</taxon>
        <taxon>Pseudomonadota</taxon>
        <taxon>Gammaproteobacteria</taxon>
        <taxon>Pseudomonadales</taxon>
        <taxon>Pseudomonadaceae</taxon>
        <taxon>Pseudomonas</taxon>
        <taxon>Pseudomonas syringae</taxon>
    </lineage>
</organism>
<comment type="caution">
    <text evidence="1">The sequence shown here is derived from an EMBL/GenBank/DDBJ whole genome shotgun (WGS) entry which is preliminary data.</text>
</comment>
<proteinExistence type="predicted"/>